<proteinExistence type="predicted"/>
<dbReference type="AlphaFoldDB" id="A0A2N9XIB8"/>
<organism evidence="1 2">
    <name type="scientific">Snodgrassella alvi</name>
    <dbReference type="NCBI Taxonomy" id="1196083"/>
    <lineage>
        <taxon>Bacteria</taxon>
        <taxon>Pseudomonadati</taxon>
        <taxon>Pseudomonadota</taxon>
        <taxon>Betaproteobacteria</taxon>
        <taxon>Neisseriales</taxon>
        <taxon>Neisseriaceae</taxon>
        <taxon>Snodgrassella</taxon>
    </lineage>
</organism>
<sequence>MNYASDALWWRLKKTIVRDLASLLTAPSPWISSAELPVSILLGDDGFRFLLSLDEKPDDLYLFLKKHGAYHTHLGVYAERLLHYWFLHAPHSRLIVHNLPVQNNQRTIGAFDFIVQLNNQIYHLELACKYYASQSDKRESFIGLNKADRLIDKMHKIRQQLALSTQPAAESVLKDLIPESSQLQHASIIRGMLFTPSASQHFQLPLNPLCWQGRHIENWAEFESQAHNRFYVLDHLSFISPVRVSSNAIVNFNQIKQIRQGMIALVQQRNDGYWYEVERIMKTSHNCN</sequence>
<dbReference type="EMBL" id="MEIQ01000053">
    <property type="protein sequence ID" value="PIT48073.1"/>
    <property type="molecule type" value="Genomic_DNA"/>
</dbReference>
<evidence type="ECO:0000313" key="2">
    <source>
        <dbReference type="Proteomes" id="UP000231484"/>
    </source>
</evidence>
<dbReference type="InterPro" id="IPR015003">
    <property type="entry name" value="DUF1853"/>
</dbReference>
<gene>
    <name evidence="1" type="ORF">BHC48_10055</name>
</gene>
<evidence type="ECO:0000313" key="1">
    <source>
        <dbReference type="EMBL" id="PIT48073.1"/>
    </source>
</evidence>
<dbReference type="Pfam" id="PF08907">
    <property type="entry name" value="DUF1853"/>
    <property type="match status" value="1"/>
</dbReference>
<protein>
    <recommendedName>
        <fullName evidence="3">DUF1853 domain-containing protein</fullName>
    </recommendedName>
</protein>
<name>A0A2N9XIB8_9NEIS</name>
<dbReference type="Proteomes" id="UP000231484">
    <property type="component" value="Unassembled WGS sequence"/>
</dbReference>
<comment type="caution">
    <text evidence="1">The sequence shown here is derived from an EMBL/GenBank/DDBJ whole genome shotgun (WGS) entry which is preliminary data.</text>
</comment>
<accession>A0A2N9XIB8</accession>
<evidence type="ECO:0008006" key="3">
    <source>
        <dbReference type="Google" id="ProtNLM"/>
    </source>
</evidence>
<reference evidence="1 2" key="1">
    <citation type="journal article" date="2017" name="MBio">
        <title>Type VI secretion-mediated competition in the bee gut microbiome.</title>
        <authorList>
            <person name="Steele M.I."/>
            <person name="Kwong W.K."/>
            <person name="Powell J.E."/>
            <person name="Whiteley M."/>
            <person name="Moran N.A."/>
        </authorList>
    </citation>
    <scope>NUCLEOTIDE SEQUENCE [LARGE SCALE GENOMIC DNA]</scope>
    <source>
        <strain evidence="1 2">Occ4-2</strain>
    </source>
</reference>